<dbReference type="AlphaFoldDB" id="A0A538U7W4"/>
<dbReference type="Proteomes" id="UP000319771">
    <property type="component" value="Unassembled WGS sequence"/>
</dbReference>
<accession>A0A538U7W4</accession>
<dbReference type="Pfam" id="PF13432">
    <property type="entry name" value="TPR_16"/>
    <property type="match status" value="4"/>
</dbReference>
<evidence type="ECO:0000313" key="5">
    <source>
        <dbReference type="EMBL" id="TMQ71799.1"/>
    </source>
</evidence>
<evidence type="ECO:0000256" key="3">
    <source>
        <dbReference type="PROSITE-ProRule" id="PRU00339"/>
    </source>
</evidence>
<feature type="region of interest" description="Disordered" evidence="4">
    <location>
        <begin position="1"/>
        <end position="21"/>
    </location>
</feature>
<dbReference type="InterPro" id="IPR011990">
    <property type="entry name" value="TPR-like_helical_dom_sf"/>
</dbReference>
<dbReference type="SUPFAM" id="SSF48452">
    <property type="entry name" value="TPR-like"/>
    <property type="match status" value="3"/>
</dbReference>
<gene>
    <name evidence="5" type="ORF">E6K81_09200</name>
</gene>
<dbReference type="InterPro" id="IPR051012">
    <property type="entry name" value="CellSynth/LPSAsmb/PSIAsmb"/>
</dbReference>
<name>A0A538U7W4_UNCEI</name>
<dbReference type="PANTHER" id="PTHR45586">
    <property type="entry name" value="TPR REPEAT-CONTAINING PROTEIN PA4667"/>
    <property type="match status" value="1"/>
</dbReference>
<sequence>MISAAASSHGQRRRRSGSFMAGQYSPRVRPASFSLSLVLALAVGVVHSACQKHDRLAEVRALQEQGDLYGSLEPLRELIAERPNDPEVHFLYGGALTALGHVSQGEFSLEKAMEDPKWRVRAGVQLALGALHVADYPRAIAMAGRVLESEPDHVGALLIRAEARARDHTDLELALSDADRAISLAPDRLDAQKPRILALLALDRIPEAEKAIADLGKQLESNESGKALAGWHCATEAVFNEEKAVYEEDKHAAAHAEKLWKSCLERFPADSDVVDHAVEYYDDKNDPESAMGVLRGALAKDPEADVYRSKLAERLRAAGKPEEGEAVLREAADAQDPYRAVIAGFELAEHFQALGDYAKSLEAAERAMERARELGPPAPQVLFEYADALLLADQLDRAEALARKMTVPAHRELVLARVAQERGDYQRATRHYDEAFRLWPDNGDARFTAAVAAEADGDFTRAIEQYRYAIRIRAGDTEARARLARLHLAEGKPGLALEMLERPPLLPGSEADLLALRLRVQEGQISGKGVRATLEKRSSKEPGEIARALASIAQGLSARGDAAGALRLLREQKRVSLRDPAAAPALRAFVAIASESGQAGAAVPLAREAVAAHPDAASAHELLGRALEANRAPADQVRAAYARALELDAQNSGALL</sequence>
<dbReference type="SMART" id="SM00028">
    <property type="entry name" value="TPR"/>
    <property type="match status" value="5"/>
</dbReference>
<protein>
    <submittedName>
        <fullName evidence="5">Tetratricopeptide repeat protein</fullName>
    </submittedName>
</protein>
<feature type="repeat" description="TPR" evidence="3">
    <location>
        <begin position="409"/>
        <end position="442"/>
    </location>
</feature>
<evidence type="ECO:0000256" key="4">
    <source>
        <dbReference type="SAM" id="MobiDB-lite"/>
    </source>
</evidence>
<dbReference type="InterPro" id="IPR019734">
    <property type="entry name" value="TPR_rpt"/>
</dbReference>
<reference evidence="5 6" key="1">
    <citation type="journal article" date="2019" name="Nat. Microbiol.">
        <title>Mediterranean grassland soil C-N compound turnover is dependent on rainfall and depth, and is mediated by genomically divergent microorganisms.</title>
        <authorList>
            <person name="Diamond S."/>
            <person name="Andeer P.F."/>
            <person name="Li Z."/>
            <person name="Crits-Christoph A."/>
            <person name="Burstein D."/>
            <person name="Anantharaman K."/>
            <person name="Lane K.R."/>
            <person name="Thomas B.C."/>
            <person name="Pan C."/>
            <person name="Northen T.R."/>
            <person name="Banfield J.F."/>
        </authorList>
    </citation>
    <scope>NUCLEOTIDE SEQUENCE [LARGE SCALE GENOMIC DNA]</scope>
    <source>
        <strain evidence="5">WS_11</strain>
    </source>
</reference>
<dbReference type="Gene3D" id="1.25.40.10">
    <property type="entry name" value="Tetratricopeptide repeat domain"/>
    <property type="match status" value="4"/>
</dbReference>
<comment type="caution">
    <text evidence="5">The sequence shown here is derived from an EMBL/GenBank/DDBJ whole genome shotgun (WGS) entry which is preliminary data.</text>
</comment>
<dbReference type="EMBL" id="VBPB01000142">
    <property type="protein sequence ID" value="TMQ71799.1"/>
    <property type="molecule type" value="Genomic_DNA"/>
</dbReference>
<evidence type="ECO:0000313" key="6">
    <source>
        <dbReference type="Proteomes" id="UP000319771"/>
    </source>
</evidence>
<dbReference type="PROSITE" id="PS50005">
    <property type="entry name" value="TPR"/>
    <property type="match status" value="1"/>
</dbReference>
<evidence type="ECO:0000256" key="1">
    <source>
        <dbReference type="ARBA" id="ARBA00022737"/>
    </source>
</evidence>
<evidence type="ECO:0000256" key="2">
    <source>
        <dbReference type="ARBA" id="ARBA00022803"/>
    </source>
</evidence>
<keyword evidence="2 3" id="KW-0802">TPR repeat</keyword>
<proteinExistence type="predicted"/>
<feature type="non-terminal residue" evidence="5">
    <location>
        <position position="656"/>
    </location>
</feature>
<organism evidence="5 6">
    <name type="scientific">Eiseniibacteriota bacterium</name>
    <dbReference type="NCBI Taxonomy" id="2212470"/>
    <lineage>
        <taxon>Bacteria</taxon>
        <taxon>Candidatus Eiseniibacteriota</taxon>
    </lineage>
</organism>
<dbReference type="PANTHER" id="PTHR45586:SF1">
    <property type="entry name" value="LIPOPOLYSACCHARIDE ASSEMBLY PROTEIN B"/>
    <property type="match status" value="1"/>
</dbReference>
<keyword evidence="1" id="KW-0677">Repeat</keyword>